<keyword evidence="3" id="KW-1185">Reference proteome</keyword>
<comment type="caution">
    <text evidence="2">The sequence shown here is derived from an EMBL/GenBank/DDBJ whole genome shotgun (WGS) entry which is preliminary data.</text>
</comment>
<feature type="domain" description="FIST" evidence="1">
    <location>
        <begin position="91"/>
        <end position="280"/>
    </location>
</feature>
<proteinExistence type="predicted"/>
<evidence type="ECO:0000313" key="2">
    <source>
        <dbReference type="EMBL" id="KOO27917.1"/>
    </source>
</evidence>
<accession>A0A0M0JNM9</accession>
<dbReference type="InterPro" id="IPR013702">
    <property type="entry name" value="FIST_domain_N"/>
</dbReference>
<protein>
    <submittedName>
        <fullName evidence="2">Fist c domain protein</fullName>
    </submittedName>
</protein>
<name>A0A0M0JNM9_9EUKA</name>
<dbReference type="EMBL" id="JWZX01002645">
    <property type="protein sequence ID" value="KOO27917.1"/>
    <property type="molecule type" value="Genomic_DNA"/>
</dbReference>
<gene>
    <name evidence="2" type="ORF">Ctob_010352</name>
</gene>
<dbReference type="OrthoDB" id="45283at2759"/>
<evidence type="ECO:0000313" key="3">
    <source>
        <dbReference type="Proteomes" id="UP000037460"/>
    </source>
</evidence>
<evidence type="ECO:0000259" key="1">
    <source>
        <dbReference type="Pfam" id="PF08495"/>
    </source>
</evidence>
<sequence>MTDSALNIARTLLDLEPDVLLLCLAHVGASGLGHLVAVNKFFAILCAEHSSHTPFLASTVASGLGAAHAALEPQCRSAPSVGLFFSSEPLCSGRRSKTFSAELTRMAKRLPASAHMIGCNTHRIVTTQRDAVQSGGGDKKVALQLGHFPEAKIGSFTLCPEDACKLGRDPNDLDDDALFTDLLTHVGALGGEPWKVFVVILVGMNAGGFQQRLLEVLQAAHPTAAIIGGVATGTHLVRAHGGAITALEDGLGCLMFGGNVPLVALVSRGAEAISGTYRMAECTTTTSPTSSDGNQLSSESGVVACVSVTAAAPAGAVSGAIDETMPGRAVPVMDAIMSAIEAAGTAARRGVLLGISADPSTEGYALDAEACKRDVHAKLRHVAERIERDHEELLGAVMFTCSGEYPSDDL</sequence>
<reference evidence="3" key="1">
    <citation type="journal article" date="2015" name="PLoS Genet.">
        <title>Genome Sequence and Transcriptome Analyses of Chrysochromulina tobin: Metabolic Tools for Enhanced Algal Fitness in the Prominent Order Prymnesiales (Haptophyceae).</title>
        <authorList>
            <person name="Hovde B.T."/>
            <person name="Deodato C.R."/>
            <person name="Hunsperger H.M."/>
            <person name="Ryken S.A."/>
            <person name="Yost W."/>
            <person name="Jha R.K."/>
            <person name="Patterson J."/>
            <person name="Monnat R.J. Jr."/>
            <person name="Barlow S.B."/>
            <person name="Starkenburg S.R."/>
            <person name="Cattolico R.A."/>
        </authorList>
    </citation>
    <scope>NUCLEOTIDE SEQUENCE</scope>
    <source>
        <strain evidence="3">CCMP291</strain>
    </source>
</reference>
<dbReference type="Pfam" id="PF08495">
    <property type="entry name" value="FIST"/>
    <property type="match status" value="1"/>
</dbReference>
<dbReference type="Proteomes" id="UP000037460">
    <property type="component" value="Unassembled WGS sequence"/>
</dbReference>
<dbReference type="AlphaFoldDB" id="A0A0M0JNM9"/>
<organism evidence="2 3">
    <name type="scientific">Chrysochromulina tobinii</name>
    <dbReference type="NCBI Taxonomy" id="1460289"/>
    <lineage>
        <taxon>Eukaryota</taxon>
        <taxon>Haptista</taxon>
        <taxon>Haptophyta</taxon>
        <taxon>Prymnesiophyceae</taxon>
        <taxon>Prymnesiales</taxon>
        <taxon>Chrysochromulinaceae</taxon>
        <taxon>Chrysochromulina</taxon>
    </lineage>
</organism>